<dbReference type="GO" id="GO:0015889">
    <property type="term" value="P:cobalamin transport"/>
    <property type="evidence" value="ECO:0007669"/>
    <property type="project" value="UniProtKB-UniRule"/>
</dbReference>
<keyword evidence="5" id="KW-0997">Cell inner membrane</keyword>
<feature type="transmembrane region" description="Helical" evidence="9">
    <location>
        <begin position="62"/>
        <end position="83"/>
    </location>
</feature>
<dbReference type="Gene3D" id="1.10.3470.10">
    <property type="entry name" value="ABC transporter involved in vitamin B12 uptake, BtuC"/>
    <property type="match status" value="1"/>
</dbReference>
<dbReference type="HAMAP" id="MF_01004">
    <property type="entry name" value="BtuC"/>
    <property type="match status" value="1"/>
</dbReference>
<organism evidence="10 11">
    <name type="scientific">Veronia pacifica</name>
    <dbReference type="NCBI Taxonomy" id="1080227"/>
    <lineage>
        <taxon>Bacteria</taxon>
        <taxon>Pseudomonadati</taxon>
        <taxon>Pseudomonadota</taxon>
        <taxon>Gammaproteobacteria</taxon>
        <taxon>Vibrionales</taxon>
        <taxon>Vibrionaceae</taxon>
        <taxon>Veronia</taxon>
    </lineage>
</organism>
<dbReference type="InterPro" id="IPR037294">
    <property type="entry name" value="ABC_BtuC-like"/>
</dbReference>
<evidence type="ECO:0000256" key="6">
    <source>
        <dbReference type="ARBA" id="ARBA00022692"/>
    </source>
</evidence>
<feature type="transmembrane region" description="Helical" evidence="9">
    <location>
        <begin position="308"/>
        <end position="325"/>
    </location>
</feature>
<dbReference type="GO" id="GO:0005886">
    <property type="term" value="C:plasma membrane"/>
    <property type="evidence" value="ECO:0007669"/>
    <property type="project" value="UniProtKB-SubCell"/>
</dbReference>
<name>A0A1C3EEV9_9GAMM</name>
<dbReference type="Pfam" id="PF01032">
    <property type="entry name" value="FecCD"/>
    <property type="match status" value="1"/>
</dbReference>
<dbReference type="InterPro" id="IPR000522">
    <property type="entry name" value="ABC_transptr_permease_BtuC"/>
</dbReference>
<dbReference type="STRING" id="1080227.A8L45_15480"/>
<evidence type="ECO:0000256" key="3">
    <source>
        <dbReference type="ARBA" id="ARBA00022448"/>
    </source>
</evidence>
<feature type="transmembrane region" description="Helical" evidence="9">
    <location>
        <begin position="90"/>
        <end position="110"/>
    </location>
</feature>
<sequence length="328" mass="35562">MLLQQLVHHHSVRWKWALFLSLFVLSFSALFALSAGELWIFPFSPNGELEYQFLTELRLPRVIAAILIGASLSVSGAVLQVLLGNPLAEPGVLGISGGASVALVVMTFVFPGYTEAGWMSIAAMAGALMFTSILVLMARKRLVSTTRLLLIGVALGILSGSVVTWAFYFSTDLSLRQLMYWLMGSLSGVHWSQLTLSFLMLPVLTWLCLQGKKLDLLMLGDVQARQLGLESGRLRWQLILMVSLLVGASVAMAGVIGFVGLVIPHLLRIVLGTENRFLLPLSALCGASLLLVADTVGRLAISNTELPVGVVTTTLGTPIFIWMLLRRT</sequence>
<evidence type="ECO:0000313" key="10">
    <source>
        <dbReference type="EMBL" id="ODA31776.1"/>
    </source>
</evidence>
<reference evidence="10 11" key="1">
    <citation type="submission" date="2016-05" db="EMBL/GenBank/DDBJ databases">
        <title>Genomic Taxonomy of the Vibrionaceae.</title>
        <authorList>
            <person name="Gomez-Gil B."/>
            <person name="Enciso-Ibarra J."/>
        </authorList>
    </citation>
    <scope>NUCLEOTIDE SEQUENCE [LARGE SCALE GENOMIC DNA]</scope>
    <source>
        <strain evidence="10 11">CAIM 1920</strain>
    </source>
</reference>
<comment type="subunit">
    <text evidence="9">The complex is composed of two ATP-binding proteins (BtuD), two transmembrane proteins (BtuC) and a solute-binding protein (BtuF).</text>
</comment>
<dbReference type="RefSeq" id="WP_068903871.1">
    <property type="nucleotide sequence ID" value="NZ_JBHUIF010000004.1"/>
</dbReference>
<comment type="similarity">
    <text evidence="2 9">Belongs to the binding-protein-dependent transport system permease family. FecCD subfamily.</text>
</comment>
<dbReference type="Proteomes" id="UP000094936">
    <property type="component" value="Unassembled WGS sequence"/>
</dbReference>
<keyword evidence="3 9" id="KW-0813">Transport</keyword>
<evidence type="ECO:0000256" key="5">
    <source>
        <dbReference type="ARBA" id="ARBA00022519"/>
    </source>
</evidence>
<evidence type="ECO:0000256" key="2">
    <source>
        <dbReference type="ARBA" id="ARBA00007935"/>
    </source>
</evidence>
<dbReference type="GO" id="GO:0090482">
    <property type="term" value="F:vitamin transmembrane transporter activity"/>
    <property type="evidence" value="ECO:0007669"/>
    <property type="project" value="UniProtKB-UniRule"/>
</dbReference>
<keyword evidence="8 9" id="KW-0472">Membrane</keyword>
<dbReference type="EMBL" id="LYBM01000030">
    <property type="protein sequence ID" value="ODA31776.1"/>
    <property type="molecule type" value="Genomic_DNA"/>
</dbReference>
<protein>
    <recommendedName>
        <fullName evidence="9">Vitamin B12 import system permease protein BtuC</fullName>
    </recommendedName>
</protein>
<dbReference type="NCBIfam" id="NF003001">
    <property type="entry name" value="PRK03784.1"/>
    <property type="match status" value="1"/>
</dbReference>
<keyword evidence="4 9" id="KW-1003">Cell membrane</keyword>
<comment type="caution">
    <text evidence="10">The sequence shown here is derived from an EMBL/GenBank/DDBJ whole genome shotgun (WGS) entry which is preliminary data.</text>
</comment>
<dbReference type="InterPro" id="IPR023691">
    <property type="entry name" value="ABC_transptr_BtuC"/>
</dbReference>
<feature type="transmembrane region" description="Helical" evidence="9">
    <location>
        <begin position="148"/>
        <end position="169"/>
    </location>
</feature>
<proteinExistence type="inferred from homology"/>
<keyword evidence="6 9" id="KW-0812">Transmembrane</keyword>
<dbReference type="SUPFAM" id="SSF81345">
    <property type="entry name" value="ABC transporter involved in vitamin B12 uptake, BtuC"/>
    <property type="match status" value="1"/>
</dbReference>
<keyword evidence="11" id="KW-1185">Reference proteome</keyword>
<dbReference type="AlphaFoldDB" id="A0A1C3EEV9"/>
<keyword evidence="7 9" id="KW-1133">Transmembrane helix</keyword>
<evidence type="ECO:0000256" key="4">
    <source>
        <dbReference type="ARBA" id="ARBA00022475"/>
    </source>
</evidence>
<evidence type="ECO:0000256" key="7">
    <source>
        <dbReference type="ARBA" id="ARBA00022989"/>
    </source>
</evidence>
<comment type="subcellular location">
    <subcellularLocation>
        <location evidence="1 9">Cell membrane</location>
        <topology evidence="1 9">Multi-pass membrane protein</topology>
    </subcellularLocation>
</comment>
<dbReference type="CDD" id="cd06550">
    <property type="entry name" value="TM_ABC_iron-siderophores_like"/>
    <property type="match status" value="1"/>
</dbReference>
<feature type="transmembrane region" description="Helical" evidence="9">
    <location>
        <begin position="116"/>
        <end position="136"/>
    </location>
</feature>
<feature type="transmembrane region" description="Helical" evidence="9">
    <location>
        <begin position="238"/>
        <end position="265"/>
    </location>
</feature>
<dbReference type="PANTHER" id="PTHR30472">
    <property type="entry name" value="FERRIC ENTEROBACTIN TRANSPORT SYSTEM PERMEASE PROTEIN"/>
    <property type="match status" value="1"/>
</dbReference>
<evidence type="ECO:0000256" key="9">
    <source>
        <dbReference type="HAMAP-Rule" id="MF_01004"/>
    </source>
</evidence>
<gene>
    <name evidence="9" type="primary">btuC</name>
    <name evidence="10" type="ORF">A8L45_15480</name>
</gene>
<feature type="transmembrane region" description="Helical" evidence="9">
    <location>
        <begin position="16"/>
        <end position="42"/>
    </location>
</feature>
<dbReference type="OrthoDB" id="9055647at2"/>
<comment type="function">
    <text evidence="9">Part of the ABC transporter complex BtuCDF involved in vitamin B12 import. Involved in the translocation of the substrate across the membrane.</text>
</comment>
<dbReference type="FunFam" id="1.10.3470.10:FF:000001">
    <property type="entry name" value="Vitamin B12 ABC transporter permease BtuC"/>
    <property type="match status" value="1"/>
</dbReference>
<evidence type="ECO:0000256" key="1">
    <source>
        <dbReference type="ARBA" id="ARBA00004651"/>
    </source>
</evidence>
<dbReference type="PANTHER" id="PTHR30472:SF29">
    <property type="entry name" value="VITAMIN B12 IMPORT SYSTEM PERMEASE PROTEIN BTUC"/>
    <property type="match status" value="1"/>
</dbReference>
<evidence type="ECO:0000256" key="8">
    <source>
        <dbReference type="ARBA" id="ARBA00023136"/>
    </source>
</evidence>
<feature type="transmembrane region" description="Helical" evidence="9">
    <location>
        <begin position="277"/>
        <end position="296"/>
    </location>
</feature>
<accession>A0A1C3EEV9</accession>
<feature type="transmembrane region" description="Helical" evidence="9">
    <location>
        <begin position="189"/>
        <end position="209"/>
    </location>
</feature>
<evidence type="ECO:0000313" key="11">
    <source>
        <dbReference type="Proteomes" id="UP000094936"/>
    </source>
</evidence>